<evidence type="ECO:0000313" key="5">
    <source>
        <dbReference type="EMBL" id="MDN4524487.1"/>
    </source>
</evidence>
<evidence type="ECO:0000313" key="6">
    <source>
        <dbReference type="Proteomes" id="UP001172721"/>
    </source>
</evidence>
<accession>A0ABT8HUN6</accession>
<protein>
    <submittedName>
        <fullName evidence="5">LacI family DNA-binding transcriptional regulator</fullName>
    </submittedName>
</protein>
<dbReference type="Proteomes" id="UP001172721">
    <property type="component" value="Unassembled WGS sequence"/>
</dbReference>
<dbReference type="SUPFAM" id="SSF47413">
    <property type="entry name" value="lambda repressor-like DNA-binding domains"/>
    <property type="match status" value="1"/>
</dbReference>
<keyword evidence="2 5" id="KW-0238">DNA-binding</keyword>
<dbReference type="PANTHER" id="PTHR30146:SF109">
    <property type="entry name" value="HTH-TYPE TRANSCRIPTIONAL REGULATOR GALS"/>
    <property type="match status" value="1"/>
</dbReference>
<evidence type="ECO:0000256" key="2">
    <source>
        <dbReference type="ARBA" id="ARBA00023125"/>
    </source>
</evidence>
<organism evidence="5 6">
    <name type="scientific">Fictibacillus fluitans</name>
    <dbReference type="NCBI Taxonomy" id="3058422"/>
    <lineage>
        <taxon>Bacteria</taxon>
        <taxon>Bacillati</taxon>
        <taxon>Bacillota</taxon>
        <taxon>Bacilli</taxon>
        <taxon>Bacillales</taxon>
        <taxon>Fictibacillaceae</taxon>
        <taxon>Fictibacillus</taxon>
    </lineage>
</organism>
<dbReference type="Gene3D" id="3.40.50.2300">
    <property type="match status" value="2"/>
</dbReference>
<dbReference type="PROSITE" id="PS50932">
    <property type="entry name" value="HTH_LACI_2"/>
    <property type="match status" value="1"/>
</dbReference>
<dbReference type="Pfam" id="PF00356">
    <property type="entry name" value="LacI"/>
    <property type="match status" value="1"/>
</dbReference>
<feature type="domain" description="HTH lacI-type" evidence="4">
    <location>
        <begin position="2"/>
        <end position="56"/>
    </location>
</feature>
<dbReference type="RefSeq" id="WP_301165533.1">
    <property type="nucleotide sequence ID" value="NZ_JAUHTR010000003.1"/>
</dbReference>
<dbReference type="SMART" id="SM00354">
    <property type="entry name" value="HTH_LACI"/>
    <property type="match status" value="1"/>
</dbReference>
<gene>
    <name evidence="5" type="ORF">QYB97_08380</name>
</gene>
<keyword evidence="3" id="KW-0804">Transcription</keyword>
<dbReference type="GO" id="GO:0003677">
    <property type="term" value="F:DNA binding"/>
    <property type="evidence" value="ECO:0007669"/>
    <property type="project" value="UniProtKB-KW"/>
</dbReference>
<proteinExistence type="predicted"/>
<dbReference type="InterPro" id="IPR000843">
    <property type="entry name" value="HTH_LacI"/>
</dbReference>
<dbReference type="InterPro" id="IPR028082">
    <property type="entry name" value="Peripla_BP_I"/>
</dbReference>
<dbReference type="InterPro" id="IPR046335">
    <property type="entry name" value="LacI/GalR-like_sensor"/>
</dbReference>
<comment type="caution">
    <text evidence="5">The sequence shown here is derived from an EMBL/GenBank/DDBJ whole genome shotgun (WGS) entry which is preliminary data.</text>
</comment>
<evidence type="ECO:0000256" key="1">
    <source>
        <dbReference type="ARBA" id="ARBA00023015"/>
    </source>
</evidence>
<name>A0ABT8HUN6_9BACL</name>
<dbReference type="PANTHER" id="PTHR30146">
    <property type="entry name" value="LACI-RELATED TRANSCRIPTIONAL REPRESSOR"/>
    <property type="match status" value="1"/>
</dbReference>
<dbReference type="EMBL" id="JAUHTR010000003">
    <property type="protein sequence ID" value="MDN4524487.1"/>
    <property type="molecule type" value="Genomic_DNA"/>
</dbReference>
<evidence type="ECO:0000256" key="3">
    <source>
        <dbReference type="ARBA" id="ARBA00023163"/>
    </source>
</evidence>
<reference evidence="5" key="1">
    <citation type="submission" date="2023-07" db="EMBL/GenBank/DDBJ databases">
        <title>Fictibacillus sp. isolated from freshwater pond.</title>
        <authorList>
            <person name="Kirdat K."/>
            <person name="Bhat A."/>
            <person name="Mourya A."/>
            <person name="Yadav A."/>
        </authorList>
    </citation>
    <scope>NUCLEOTIDE SEQUENCE</scope>
    <source>
        <strain evidence="5">NE201</strain>
    </source>
</reference>
<keyword evidence="6" id="KW-1185">Reference proteome</keyword>
<dbReference type="Pfam" id="PF13377">
    <property type="entry name" value="Peripla_BP_3"/>
    <property type="match status" value="1"/>
</dbReference>
<keyword evidence="1" id="KW-0805">Transcription regulation</keyword>
<dbReference type="InterPro" id="IPR010982">
    <property type="entry name" value="Lambda_DNA-bd_dom_sf"/>
</dbReference>
<dbReference type="Gene3D" id="1.10.260.40">
    <property type="entry name" value="lambda repressor-like DNA-binding domains"/>
    <property type="match status" value="1"/>
</dbReference>
<dbReference type="SUPFAM" id="SSF53822">
    <property type="entry name" value="Periplasmic binding protein-like I"/>
    <property type="match status" value="1"/>
</dbReference>
<evidence type="ECO:0000259" key="4">
    <source>
        <dbReference type="PROSITE" id="PS50932"/>
    </source>
</evidence>
<dbReference type="CDD" id="cd01392">
    <property type="entry name" value="HTH_LacI"/>
    <property type="match status" value="1"/>
</dbReference>
<sequence length="341" mass="37634">MATIKDVAKLAGVAVSTASYALNQSSKVAPQTARKVIDAARVLNYQKNGIARDLKRNKTDTILLILHNLAGPFYSELVRGVQDTLQSLNYGLIACSSMGGRDSTASRFLAERRADGAIILASNLGDQEIERAARKDFPIVVLDRLILNHDSIMSVVVDNKSGGYEAAKHLIDRGHRDIAYLSGPLDSRDNLQRRKGFEQAMQEAAIPIRPKWLLKGEFTRQGGYLATKMLILQGDLPSAIFAGNDEMAIGAMNALKDAGIKVPRQISVIGFDDIEMSRYTTPQLTTVSQANYEVGSLSAHLIYRSIKEEIAKKDYIMPTELIIRDSSRELMKEVRGQREQV</sequence>
<dbReference type="CDD" id="cd06267">
    <property type="entry name" value="PBP1_LacI_sugar_binding-like"/>
    <property type="match status" value="1"/>
</dbReference>